<dbReference type="SUPFAM" id="SSF53167">
    <property type="entry name" value="Purine and uridine phosphorylases"/>
    <property type="match status" value="1"/>
</dbReference>
<dbReference type="Proteomes" id="UP001620626">
    <property type="component" value="Unassembled WGS sequence"/>
</dbReference>
<keyword evidence="2" id="KW-0808">Transferase</keyword>
<gene>
    <name evidence="4" type="ORF">niasHT_000359</name>
</gene>
<feature type="region of interest" description="Disordered" evidence="3">
    <location>
        <begin position="57"/>
        <end position="88"/>
    </location>
</feature>
<sequence>MAPQWQRIGIIGGTGLEDPHIMARSGEVRVETPYGRPSDALIEGNVAGVPCVLLSRHGRRHQQSPTNINYRANIGTAQDDEARADLLR</sequence>
<accession>A0ABD2MC33</accession>
<keyword evidence="1" id="KW-0328">Glycosyltransferase</keyword>
<dbReference type="PANTHER" id="PTHR42679">
    <property type="entry name" value="S-METHYL-5'-THIOADENOSINE PHOSPHORYLASE"/>
    <property type="match status" value="1"/>
</dbReference>
<comment type="caution">
    <text evidence="4">The sequence shown here is derived from an EMBL/GenBank/DDBJ whole genome shotgun (WGS) entry which is preliminary data.</text>
</comment>
<evidence type="ECO:0000256" key="3">
    <source>
        <dbReference type="SAM" id="MobiDB-lite"/>
    </source>
</evidence>
<protein>
    <recommendedName>
        <fullName evidence="6">S-methyl-5'-thioadenosine phosphorylase</fullName>
    </recommendedName>
</protein>
<dbReference type="InterPro" id="IPR035994">
    <property type="entry name" value="Nucleoside_phosphorylase_sf"/>
</dbReference>
<dbReference type="EMBL" id="JBICBT010000051">
    <property type="protein sequence ID" value="KAL3125087.1"/>
    <property type="molecule type" value="Genomic_DNA"/>
</dbReference>
<dbReference type="AlphaFoldDB" id="A0ABD2MC33"/>
<dbReference type="PANTHER" id="PTHR42679:SF2">
    <property type="entry name" value="S-METHYL-5'-THIOADENOSINE PHOSPHORYLASE"/>
    <property type="match status" value="1"/>
</dbReference>
<keyword evidence="5" id="KW-1185">Reference proteome</keyword>
<dbReference type="GO" id="GO:0016757">
    <property type="term" value="F:glycosyltransferase activity"/>
    <property type="evidence" value="ECO:0007669"/>
    <property type="project" value="UniProtKB-KW"/>
</dbReference>
<evidence type="ECO:0000256" key="1">
    <source>
        <dbReference type="ARBA" id="ARBA00022676"/>
    </source>
</evidence>
<reference evidence="4 5" key="1">
    <citation type="submission" date="2024-10" db="EMBL/GenBank/DDBJ databases">
        <authorList>
            <person name="Kim D."/>
        </authorList>
    </citation>
    <scope>NUCLEOTIDE SEQUENCE [LARGE SCALE GENOMIC DNA]</scope>
    <source>
        <strain evidence="4">BH-2024</strain>
    </source>
</reference>
<evidence type="ECO:0000256" key="2">
    <source>
        <dbReference type="ARBA" id="ARBA00022679"/>
    </source>
</evidence>
<evidence type="ECO:0000313" key="5">
    <source>
        <dbReference type="Proteomes" id="UP001620626"/>
    </source>
</evidence>
<evidence type="ECO:0008006" key="6">
    <source>
        <dbReference type="Google" id="ProtNLM"/>
    </source>
</evidence>
<proteinExistence type="predicted"/>
<dbReference type="Gene3D" id="3.40.50.1580">
    <property type="entry name" value="Nucleoside phosphorylase domain"/>
    <property type="match status" value="1"/>
</dbReference>
<name>A0ABD2MC33_9BILA</name>
<evidence type="ECO:0000313" key="4">
    <source>
        <dbReference type="EMBL" id="KAL3125087.1"/>
    </source>
</evidence>
<organism evidence="4 5">
    <name type="scientific">Heterodera trifolii</name>
    <dbReference type="NCBI Taxonomy" id="157864"/>
    <lineage>
        <taxon>Eukaryota</taxon>
        <taxon>Metazoa</taxon>
        <taxon>Ecdysozoa</taxon>
        <taxon>Nematoda</taxon>
        <taxon>Chromadorea</taxon>
        <taxon>Rhabditida</taxon>
        <taxon>Tylenchina</taxon>
        <taxon>Tylenchomorpha</taxon>
        <taxon>Tylenchoidea</taxon>
        <taxon>Heteroderidae</taxon>
        <taxon>Heteroderinae</taxon>
        <taxon>Heterodera</taxon>
    </lineage>
</organism>
<dbReference type="InterPro" id="IPR010044">
    <property type="entry name" value="MTAP"/>
</dbReference>